<dbReference type="SMART" id="SM00134">
    <property type="entry name" value="LU"/>
    <property type="match status" value="1"/>
</dbReference>
<keyword evidence="6" id="KW-1015">Disulfide bond</keyword>
<reference evidence="12" key="2">
    <citation type="submission" date="2025-08" db="UniProtKB">
        <authorList>
            <consortium name="Ensembl"/>
        </authorList>
    </citation>
    <scope>IDENTIFICATION</scope>
</reference>
<evidence type="ECO:0000256" key="10">
    <source>
        <dbReference type="SAM" id="SignalP"/>
    </source>
</evidence>
<evidence type="ECO:0000259" key="11">
    <source>
        <dbReference type="SMART" id="SM00134"/>
    </source>
</evidence>
<dbReference type="Gene3D" id="2.10.60.10">
    <property type="entry name" value="CD59"/>
    <property type="match status" value="1"/>
</dbReference>
<dbReference type="Proteomes" id="UP000472267">
    <property type="component" value="Chromosome 22"/>
</dbReference>
<dbReference type="PANTHER" id="PTHR47613">
    <property type="entry name" value="SPERM ACROSOME MEMBRANE-ASSOCIATED PROTEIN 4"/>
    <property type="match status" value="1"/>
</dbReference>
<keyword evidence="13" id="KW-1185">Reference proteome</keyword>
<dbReference type="GO" id="GO:0098552">
    <property type="term" value="C:side of membrane"/>
    <property type="evidence" value="ECO:0007669"/>
    <property type="project" value="UniProtKB-KW"/>
</dbReference>
<dbReference type="InterPro" id="IPR016054">
    <property type="entry name" value="LY6_UPA_recep-like"/>
</dbReference>
<sequence length="129" mass="13610">MNRIIVQLLVVGFCFAMVHALRCYECKFGISRVCITTKTTCESGEQCFSGEGTAVGFVPITLKGCLKIEKCNKTTEESIPAISNSTVYSMTKTCCDTDLCNAAPGLPGAPGLGLLLASVSALFVANLMA</sequence>
<evidence type="ECO:0000256" key="9">
    <source>
        <dbReference type="ARBA" id="ARBA00029446"/>
    </source>
</evidence>
<keyword evidence="5" id="KW-0472">Membrane</keyword>
<dbReference type="Ensembl" id="ENSSFAT00005044216.1">
    <property type="protein sequence ID" value="ENSSFAP00005042675.1"/>
    <property type="gene ID" value="ENSSFAG00005021164.1"/>
</dbReference>
<dbReference type="InterPro" id="IPR045860">
    <property type="entry name" value="Snake_toxin-like_sf"/>
</dbReference>
<evidence type="ECO:0000256" key="4">
    <source>
        <dbReference type="ARBA" id="ARBA00022729"/>
    </source>
</evidence>
<protein>
    <submittedName>
        <fullName evidence="12">Prostate stem cell antigen-like</fullName>
    </submittedName>
</protein>
<dbReference type="GO" id="GO:0005886">
    <property type="term" value="C:plasma membrane"/>
    <property type="evidence" value="ECO:0007669"/>
    <property type="project" value="UniProtKB-SubCell"/>
</dbReference>
<keyword evidence="7" id="KW-0325">Glycoprotein</keyword>
<dbReference type="FunCoup" id="A0A672IP92">
    <property type="interactions" value="248"/>
</dbReference>
<evidence type="ECO:0000256" key="7">
    <source>
        <dbReference type="ARBA" id="ARBA00023180"/>
    </source>
</evidence>
<name>A0A672IP92_SALFA</name>
<reference evidence="12" key="3">
    <citation type="submission" date="2025-09" db="UniProtKB">
        <authorList>
            <consortium name="Ensembl"/>
        </authorList>
    </citation>
    <scope>IDENTIFICATION</scope>
</reference>
<dbReference type="Pfam" id="PF00021">
    <property type="entry name" value="UPAR_LY6"/>
    <property type="match status" value="1"/>
</dbReference>
<keyword evidence="2" id="KW-1003">Cell membrane</keyword>
<gene>
    <name evidence="12" type="primary">LOC115409883</name>
</gene>
<accession>A0A672IP92</accession>
<keyword evidence="4 10" id="KW-0732">Signal</keyword>
<evidence type="ECO:0000256" key="5">
    <source>
        <dbReference type="ARBA" id="ARBA00023136"/>
    </source>
</evidence>
<comment type="subcellular location">
    <subcellularLocation>
        <location evidence="1">Cell membrane</location>
        <topology evidence="1">Lipid-anchor</topology>
        <topology evidence="1">GPI-anchor</topology>
    </subcellularLocation>
</comment>
<evidence type="ECO:0000313" key="12">
    <source>
        <dbReference type="Ensembl" id="ENSSFAP00005042675.1"/>
    </source>
</evidence>
<evidence type="ECO:0000256" key="6">
    <source>
        <dbReference type="ARBA" id="ARBA00023157"/>
    </source>
</evidence>
<dbReference type="SUPFAM" id="SSF57302">
    <property type="entry name" value="Snake toxin-like"/>
    <property type="match status" value="1"/>
</dbReference>
<evidence type="ECO:0000313" key="13">
    <source>
        <dbReference type="Proteomes" id="UP000472267"/>
    </source>
</evidence>
<feature type="domain" description="UPAR/Ly6" evidence="11">
    <location>
        <begin position="21"/>
        <end position="117"/>
    </location>
</feature>
<evidence type="ECO:0000256" key="3">
    <source>
        <dbReference type="ARBA" id="ARBA00022622"/>
    </source>
</evidence>
<keyword evidence="8" id="KW-0449">Lipoprotein</keyword>
<feature type="chain" id="PRO_5025327619" evidence="10">
    <location>
        <begin position="21"/>
        <end position="129"/>
    </location>
</feature>
<dbReference type="GO" id="GO:0035036">
    <property type="term" value="P:sperm-egg recognition"/>
    <property type="evidence" value="ECO:0007669"/>
    <property type="project" value="TreeGrafter"/>
</dbReference>
<dbReference type="OMA" id="AKDCVFC"/>
<feature type="signal peptide" evidence="10">
    <location>
        <begin position="1"/>
        <end position="20"/>
    </location>
</feature>
<keyword evidence="3" id="KW-0336">GPI-anchor</keyword>
<dbReference type="GeneID" id="115409883"/>
<evidence type="ECO:0000256" key="2">
    <source>
        <dbReference type="ARBA" id="ARBA00022475"/>
    </source>
</evidence>
<dbReference type="RefSeq" id="XP_029977035.1">
    <property type="nucleotide sequence ID" value="XM_030121175.1"/>
</dbReference>
<proteinExistence type="inferred from homology"/>
<dbReference type="InterPro" id="IPR046354">
    <property type="entry name" value="SPACA4/Bouncer"/>
</dbReference>
<evidence type="ECO:0000256" key="1">
    <source>
        <dbReference type="ARBA" id="ARBA00004609"/>
    </source>
</evidence>
<reference evidence="12" key="1">
    <citation type="submission" date="2019-06" db="EMBL/GenBank/DDBJ databases">
        <authorList>
            <consortium name="Wellcome Sanger Institute Data Sharing"/>
        </authorList>
    </citation>
    <scope>NUCLEOTIDE SEQUENCE [LARGE SCALE GENOMIC DNA]</scope>
</reference>
<dbReference type="OrthoDB" id="5962859at2759"/>
<evidence type="ECO:0000256" key="8">
    <source>
        <dbReference type="ARBA" id="ARBA00023288"/>
    </source>
</evidence>
<dbReference type="AlphaFoldDB" id="A0A672IP92"/>
<dbReference type="InParanoid" id="A0A672IP92"/>
<comment type="similarity">
    <text evidence="9">Belongs to the SPACA4/bouncer family.</text>
</comment>
<dbReference type="PANTHER" id="PTHR47613:SF1">
    <property type="entry name" value="SPERM ACROSOME MEMBRANE-ASSOCIATED PROTEIN 4"/>
    <property type="match status" value="1"/>
</dbReference>
<organism evidence="12 13">
    <name type="scientific">Salarias fasciatus</name>
    <name type="common">Jewelled blenny</name>
    <name type="synonym">Blennius fasciatus</name>
    <dbReference type="NCBI Taxonomy" id="181472"/>
    <lineage>
        <taxon>Eukaryota</taxon>
        <taxon>Metazoa</taxon>
        <taxon>Chordata</taxon>
        <taxon>Craniata</taxon>
        <taxon>Vertebrata</taxon>
        <taxon>Euteleostomi</taxon>
        <taxon>Actinopterygii</taxon>
        <taxon>Neopterygii</taxon>
        <taxon>Teleostei</taxon>
        <taxon>Neoteleostei</taxon>
        <taxon>Acanthomorphata</taxon>
        <taxon>Ovalentaria</taxon>
        <taxon>Blenniimorphae</taxon>
        <taxon>Blenniiformes</taxon>
        <taxon>Blennioidei</taxon>
        <taxon>Blenniidae</taxon>
        <taxon>Salariinae</taxon>
        <taxon>Salarias</taxon>
    </lineage>
</organism>